<dbReference type="Proteomes" id="UP000515977">
    <property type="component" value="Chromosome"/>
</dbReference>
<evidence type="ECO:0000313" key="2">
    <source>
        <dbReference type="EMBL" id="QNN45350.1"/>
    </source>
</evidence>
<proteinExistence type="predicted"/>
<evidence type="ECO:0000313" key="3">
    <source>
        <dbReference type="Proteomes" id="UP000515977"/>
    </source>
</evidence>
<keyword evidence="3" id="KW-1185">Reference proteome</keyword>
<gene>
    <name evidence="2" type="ORF">H9L17_08895</name>
</gene>
<dbReference type="EMBL" id="CP060711">
    <property type="protein sequence ID" value="QNN45350.1"/>
    <property type="molecule type" value="Genomic_DNA"/>
</dbReference>
<sequence length="89" mass="10252">MTHRDLDSCLRQLVILGALAVLLVPAARGTSAWLGWLPLWLLGMPLAAWWSLRRFPLPTVALRLPRRRRAQARRRMRHPAANPRMARRA</sequence>
<feature type="region of interest" description="Disordered" evidence="1">
    <location>
        <begin position="68"/>
        <end position="89"/>
    </location>
</feature>
<name>A0A7G9QPS5_9GAMM</name>
<dbReference type="KEGG" id="tbv:H9L17_08895"/>
<feature type="compositionally biased region" description="Basic residues" evidence="1">
    <location>
        <begin position="68"/>
        <end position="78"/>
    </location>
</feature>
<protein>
    <submittedName>
        <fullName evidence="2">Uncharacterized protein</fullName>
    </submittedName>
</protein>
<organism evidence="2 3">
    <name type="scientific">Thermomonas brevis</name>
    <dbReference type="NCBI Taxonomy" id="215691"/>
    <lineage>
        <taxon>Bacteria</taxon>
        <taxon>Pseudomonadati</taxon>
        <taxon>Pseudomonadota</taxon>
        <taxon>Gammaproteobacteria</taxon>
        <taxon>Lysobacterales</taxon>
        <taxon>Lysobacteraceae</taxon>
        <taxon>Thermomonas</taxon>
    </lineage>
</organism>
<dbReference type="AlphaFoldDB" id="A0A7G9QPS5"/>
<reference evidence="2 3" key="1">
    <citation type="submission" date="2020-08" db="EMBL/GenBank/DDBJ databases">
        <title>Genome sequence of Thermomonas brevis KACC 16975T.</title>
        <authorList>
            <person name="Hyun D.-W."/>
            <person name="Bae J.-W."/>
        </authorList>
    </citation>
    <scope>NUCLEOTIDE SEQUENCE [LARGE SCALE GENOMIC DNA]</scope>
    <source>
        <strain evidence="2 3">KACC 16975</strain>
    </source>
</reference>
<evidence type="ECO:0000256" key="1">
    <source>
        <dbReference type="SAM" id="MobiDB-lite"/>
    </source>
</evidence>
<accession>A0A7G9QPS5</accession>